<dbReference type="InterPro" id="IPR006683">
    <property type="entry name" value="Thioestr_dom"/>
</dbReference>
<dbReference type="InterPro" id="IPR003736">
    <property type="entry name" value="PAAI_dom"/>
</dbReference>
<dbReference type="Gene3D" id="3.10.129.10">
    <property type="entry name" value="Hotdog Thioesterase"/>
    <property type="match status" value="1"/>
</dbReference>
<accession>A0ABQ1XYV7</accession>
<evidence type="ECO:0000259" key="2">
    <source>
        <dbReference type="Pfam" id="PF03061"/>
    </source>
</evidence>
<evidence type="ECO:0000313" key="3">
    <source>
        <dbReference type="EMBL" id="GGH07460.1"/>
    </source>
</evidence>
<reference evidence="4" key="1">
    <citation type="journal article" date="2019" name="Int. J. Syst. Evol. Microbiol.">
        <title>The Global Catalogue of Microorganisms (GCM) 10K type strain sequencing project: providing services to taxonomists for standard genome sequencing and annotation.</title>
        <authorList>
            <consortium name="The Broad Institute Genomics Platform"/>
            <consortium name="The Broad Institute Genome Sequencing Center for Infectious Disease"/>
            <person name="Wu L."/>
            <person name="Ma J."/>
        </authorList>
    </citation>
    <scope>NUCLEOTIDE SEQUENCE [LARGE SCALE GENOMIC DNA]</scope>
    <source>
        <strain evidence="4">CGMCC 1.12766</strain>
    </source>
</reference>
<comment type="caution">
    <text evidence="3">The sequence shown here is derived from an EMBL/GenBank/DDBJ whole genome shotgun (WGS) entry which is preliminary data.</text>
</comment>
<feature type="domain" description="Thioesterase" evidence="2">
    <location>
        <begin position="51"/>
        <end position="126"/>
    </location>
</feature>
<sequence>MTLPDRLMDHFGSHEAQARFWGLLNARVIELGDGRARLEIPVAKHWLNLNNAVHGGASAGWLDQVAGLATNTLCGPGEVFVTATASLQYRRPFAPEDGPALAYAEVTGRTGRKATTHARITNRQGGITLEGEFLFILTARRENVTQPSAPAAD</sequence>
<dbReference type="NCBIfam" id="TIGR00369">
    <property type="entry name" value="unchar_dom_1"/>
    <property type="match status" value="1"/>
</dbReference>
<name>A0ABQ1XYV7_9PROT</name>
<keyword evidence="4" id="KW-1185">Reference proteome</keyword>
<organism evidence="3 4">
    <name type="scientific">Glycocaulis albus</name>
    <dbReference type="NCBI Taxonomy" id="1382801"/>
    <lineage>
        <taxon>Bacteria</taxon>
        <taxon>Pseudomonadati</taxon>
        <taxon>Pseudomonadota</taxon>
        <taxon>Alphaproteobacteria</taxon>
        <taxon>Maricaulales</taxon>
        <taxon>Maricaulaceae</taxon>
        <taxon>Glycocaulis</taxon>
    </lineage>
</organism>
<dbReference type="CDD" id="cd03443">
    <property type="entry name" value="PaaI_thioesterase"/>
    <property type="match status" value="1"/>
</dbReference>
<evidence type="ECO:0000313" key="4">
    <source>
        <dbReference type="Proteomes" id="UP000648722"/>
    </source>
</evidence>
<dbReference type="EMBL" id="BMFS01000014">
    <property type="protein sequence ID" value="GGH07460.1"/>
    <property type="molecule type" value="Genomic_DNA"/>
</dbReference>
<proteinExistence type="predicted"/>
<dbReference type="Proteomes" id="UP000648722">
    <property type="component" value="Unassembled WGS sequence"/>
</dbReference>
<evidence type="ECO:0000256" key="1">
    <source>
        <dbReference type="ARBA" id="ARBA00022801"/>
    </source>
</evidence>
<protein>
    <recommendedName>
        <fullName evidence="2">Thioesterase domain-containing protein</fullName>
    </recommendedName>
</protein>
<dbReference type="SUPFAM" id="SSF54637">
    <property type="entry name" value="Thioesterase/thiol ester dehydrase-isomerase"/>
    <property type="match status" value="1"/>
</dbReference>
<dbReference type="RefSeq" id="WP_188452952.1">
    <property type="nucleotide sequence ID" value="NZ_BMFS01000014.1"/>
</dbReference>
<keyword evidence="1" id="KW-0378">Hydrolase</keyword>
<dbReference type="Pfam" id="PF03061">
    <property type="entry name" value="4HBT"/>
    <property type="match status" value="1"/>
</dbReference>
<gene>
    <name evidence="3" type="ORF">GCM10007420_25180</name>
</gene>
<dbReference type="InterPro" id="IPR029069">
    <property type="entry name" value="HotDog_dom_sf"/>
</dbReference>